<organism evidence="1 2">
    <name type="scientific">Crenothrix polyspora</name>
    <dbReference type="NCBI Taxonomy" id="360316"/>
    <lineage>
        <taxon>Bacteria</taxon>
        <taxon>Pseudomonadati</taxon>
        <taxon>Pseudomonadota</taxon>
        <taxon>Gammaproteobacteria</taxon>
        <taxon>Methylococcales</taxon>
        <taxon>Crenotrichaceae</taxon>
        <taxon>Crenothrix</taxon>
    </lineage>
</organism>
<dbReference type="Proteomes" id="UP000195667">
    <property type="component" value="Unassembled WGS sequence"/>
</dbReference>
<gene>
    <name evidence="1" type="ORF">CRENPOLYSF1_190051</name>
</gene>
<evidence type="ECO:0000313" key="2">
    <source>
        <dbReference type="Proteomes" id="UP000195667"/>
    </source>
</evidence>
<protein>
    <submittedName>
        <fullName evidence="1">Uncharacterized protein</fullName>
    </submittedName>
</protein>
<reference evidence="2" key="1">
    <citation type="submission" date="2017-02" db="EMBL/GenBank/DDBJ databases">
        <authorList>
            <person name="Daims H."/>
        </authorList>
    </citation>
    <scope>NUCLEOTIDE SEQUENCE [LARGE SCALE GENOMIC DNA]</scope>
</reference>
<dbReference type="AlphaFoldDB" id="A0A1R4H548"/>
<proteinExistence type="predicted"/>
<name>A0A1R4H548_9GAMM</name>
<dbReference type="EMBL" id="FUKI01000092">
    <property type="protein sequence ID" value="SJM91375.1"/>
    <property type="molecule type" value="Genomic_DNA"/>
</dbReference>
<sequence length="48" mass="5425">MLAKSVLSIQQNRPINVKTLCIYGVFLTLKAYLKYILNDFACCLNTGK</sequence>
<keyword evidence="2" id="KW-1185">Reference proteome</keyword>
<accession>A0A1R4H548</accession>
<evidence type="ECO:0000313" key="1">
    <source>
        <dbReference type="EMBL" id="SJM91375.1"/>
    </source>
</evidence>